<dbReference type="Proteomes" id="UP000297527">
    <property type="component" value="Unassembled WGS sequence"/>
</dbReference>
<comment type="caution">
    <text evidence="1">The sequence shown here is derived from an EMBL/GenBank/DDBJ whole genome shotgun (WGS) entry which is preliminary data.</text>
</comment>
<dbReference type="EMBL" id="PQXN01000183">
    <property type="protein sequence ID" value="TGO50448.1"/>
    <property type="molecule type" value="Genomic_DNA"/>
</dbReference>
<keyword evidence="2" id="KW-1185">Reference proteome</keyword>
<evidence type="ECO:0000313" key="1">
    <source>
        <dbReference type="EMBL" id="TGO50448.1"/>
    </source>
</evidence>
<reference evidence="1 2" key="1">
    <citation type="submission" date="2017-12" db="EMBL/GenBank/DDBJ databases">
        <title>Comparative genomics of Botrytis spp.</title>
        <authorList>
            <person name="Valero-Jimenez C.A."/>
            <person name="Tapia P."/>
            <person name="Veloso J."/>
            <person name="Silva-Moreno E."/>
            <person name="Staats M."/>
            <person name="Valdes J.H."/>
            <person name="Van Kan J.A.L."/>
        </authorList>
    </citation>
    <scope>NUCLEOTIDE SEQUENCE [LARGE SCALE GENOMIC DNA]</scope>
    <source>
        <strain evidence="1 2">MUCL11595</strain>
    </source>
</reference>
<dbReference type="AlphaFoldDB" id="A0A4Z1HN14"/>
<protein>
    <submittedName>
        <fullName evidence="1">Uncharacterized protein</fullName>
    </submittedName>
</protein>
<sequence length="114" mass="12592">MIANIQEGYLTSYNVVKNDVLSLHSHCLCSSTVAKLSAGAKSIYFDFDRLLARKRGSKFSPEARLASERDIASKCILGIPVDDPSLKVVNQRLANENASKALFSNAARAFRFWP</sequence>
<accession>A0A4Z1HN14</accession>
<gene>
    <name evidence="1" type="ORF">BCON_0183g00110</name>
</gene>
<evidence type="ECO:0000313" key="2">
    <source>
        <dbReference type="Proteomes" id="UP000297527"/>
    </source>
</evidence>
<proteinExistence type="predicted"/>
<name>A0A4Z1HN14_9HELO</name>
<organism evidence="1 2">
    <name type="scientific">Botryotinia convoluta</name>
    <dbReference type="NCBI Taxonomy" id="54673"/>
    <lineage>
        <taxon>Eukaryota</taxon>
        <taxon>Fungi</taxon>
        <taxon>Dikarya</taxon>
        <taxon>Ascomycota</taxon>
        <taxon>Pezizomycotina</taxon>
        <taxon>Leotiomycetes</taxon>
        <taxon>Helotiales</taxon>
        <taxon>Sclerotiniaceae</taxon>
        <taxon>Botryotinia</taxon>
    </lineage>
</organism>